<proteinExistence type="predicted"/>
<evidence type="ECO:0000313" key="1">
    <source>
        <dbReference type="EMBL" id="MBL0371044.1"/>
    </source>
</evidence>
<evidence type="ECO:0000313" key="2">
    <source>
        <dbReference type="Proteomes" id="UP000633219"/>
    </source>
</evidence>
<dbReference type="AlphaFoldDB" id="A0A936YMU9"/>
<organism evidence="1 2">
    <name type="scientific">Rhizobium setariae</name>
    <dbReference type="NCBI Taxonomy" id="2801340"/>
    <lineage>
        <taxon>Bacteria</taxon>
        <taxon>Pseudomonadati</taxon>
        <taxon>Pseudomonadota</taxon>
        <taxon>Alphaproteobacteria</taxon>
        <taxon>Hyphomicrobiales</taxon>
        <taxon>Rhizobiaceae</taxon>
        <taxon>Rhizobium/Agrobacterium group</taxon>
        <taxon>Rhizobium</taxon>
    </lineage>
</organism>
<dbReference type="RefSeq" id="WP_201653069.1">
    <property type="nucleotide sequence ID" value="NZ_JAEQNC010000002.1"/>
</dbReference>
<name>A0A936YMU9_9HYPH</name>
<gene>
    <name evidence="1" type="ORF">JJB09_03300</name>
</gene>
<reference evidence="1" key="1">
    <citation type="submission" date="2021-01" db="EMBL/GenBank/DDBJ databases">
        <title>Rhizobium sp. strain KVB221 16S ribosomal RNA gene Genome sequencing and assembly.</title>
        <authorList>
            <person name="Kang M."/>
        </authorList>
    </citation>
    <scope>NUCLEOTIDE SEQUENCE</scope>
    <source>
        <strain evidence="1">KVB221</strain>
    </source>
</reference>
<protein>
    <submittedName>
        <fullName evidence="1">Uncharacterized protein</fullName>
    </submittedName>
</protein>
<comment type="caution">
    <text evidence="1">The sequence shown here is derived from an EMBL/GenBank/DDBJ whole genome shotgun (WGS) entry which is preliminary data.</text>
</comment>
<sequence length="257" mass="28306">MHEVFAVNNWNSGQFCLESLALALDGDESKMPHFIDALRSANLPVGSVDCGKVMLRLEERIALAILHTFSSRANIDPSTMAAALGFWPHVCASISRFVEFRPTPDADEVDPFLFFSPIAIESIPVPVVDEYIDIVQNRFVIWRRPSSDPTYLARALGGGAPEPCHDGAEPNYLDALQKLKAAPVYDSISLGYLDAGDFRPNIHAHLPDKRDVLPSSIHCLARSATSLEDTYSFKVSVNVSLVAREMKRRALGLQVLS</sequence>
<dbReference type="Proteomes" id="UP000633219">
    <property type="component" value="Unassembled WGS sequence"/>
</dbReference>
<dbReference type="EMBL" id="JAEQNC010000002">
    <property type="protein sequence ID" value="MBL0371044.1"/>
    <property type="molecule type" value="Genomic_DNA"/>
</dbReference>
<keyword evidence="2" id="KW-1185">Reference proteome</keyword>
<accession>A0A936YMU9</accession>